<reference evidence="2 3" key="1">
    <citation type="submission" date="2020-10" db="EMBL/GenBank/DDBJ databases">
        <title>The Coptis chinensis genome and diversification of protoberbering-type alkaloids.</title>
        <authorList>
            <person name="Wang B."/>
            <person name="Shu S."/>
            <person name="Song C."/>
            <person name="Liu Y."/>
        </authorList>
    </citation>
    <scope>NUCLEOTIDE SEQUENCE [LARGE SCALE GENOMIC DNA]</scope>
    <source>
        <strain evidence="2">HL-2020</strain>
        <tissue evidence="2">Leaf</tissue>
    </source>
</reference>
<accession>A0A835J034</accession>
<evidence type="ECO:0000256" key="1">
    <source>
        <dbReference type="SAM" id="MobiDB-lite"/>
    </source>
</evidence>
<name>A0A835J034_9MAGN</name>
<keyword evidence="3" id="KW-1185">Reference proteome</keyword>
<feature type="region of interest" description="Disordered" evidence="1">
    <location>
        <begin position="568"/>
        <end position="599"/>
    </location>
</feature>
<evidence type="ECO:0000313" key="3">
    <source>
        <dbReference type="Proteomes" id="UP000631114"/>
    </source>
</evidence>
<proteinExistence type="predicted"/>
<sequence>MEEEEDPFNFIIQESIIPISQQELLNHTPFALQHLFPNETRSDSDDIPEHSTGILICSVPENEEEDEITDLYQTPEEQLAHVGSQIDEGGEVFVDGCEKFGGEESQSNVADVAVGSCQGENDFGIKLSVENNVFDLNEDNALESSHVVLLQDSTGTDVMMDLEPGSVGVREDLEQGEKELGMEYIVENVSCCNNNVVNIEGEMLNCNDAMDSSRVVLPDSTGTEVMDSEPGNDDAMHGVKIRTEIVFDLNYPVDNNEDGKMNTNDEMDSSHTGTEVMELEPCNNDGISESFRQKEDLQFVQCGKEFVSTTRTENVFDLNDTVENNEDRNAVKFMDVAMGDNYLGLLDSKDGDEDNELVEAFVTNENTEVSVELDAASHSTTGELERCHVVLPDNGDTEVMESDPGNNDANLENFQSKEDCQFEQGEKDFGTELRIENVKNINNNVENNEDGKSFQSSAVVHPDSTGTEVMETEPQNNDTMPENIQQKEVLQFEQVDKDLGSEMATGYNFTPVEFKEVLDAHFKYKDAMRLCAQTRGSTFEAPQGSLPNSVKELAEGLDCGGRQIGSCGNSLGTGSEETVGEAESPTPVEKRGQRANSPCPDIEALSSELILTIADLTDDDVDNALVIVLKAGCRFPRPRWWKPGGYGKSEK</sequence>
<dbReference type="AlphaFoldDB" id="A0A835J034"/>
<dbReference type="Proteomes" id="UP000631114">
    <property type="component" value="Unassembled WGS sequence"/>
</dbReference>
<evidence type="ECO:0000313" key="2">
    <source>
        <dbReference type="EMBL" id="KAF9625442.1"/>
    </source>
</evidence>
<gene>
    <name evidence="2" type="ORF">IFM89_022839</name>
</gene>
<protein>
    <submittedName>
        <fullName evidence="2">Uncharacterized protein</fullName>
    </submittedName>
</protein>
<organism evidence="2 3">
    <name type="scientific">Coptis chinensis</name>
    <dbReference type="NCBI Taxonomy" id="261450"/>
    <lineage>
        <taxon>Eukaryota</taxon>
        <taxon>Viridiplantae</taxon>
        <taxon>Streptophyta</taxon>
        <taxon>Embryophyta</taxon>
        <taxon>Tracheophyta</taxon>
        <taxon>Spermatophyta</taxon>
        <taxon>Magnoliopsida</taxon>
        <taxon>Ranunculales</taxon>
        <taxon>Ranunculaceae</taxon>
        <taxon>Coptidoideae</taxon>
        <taxon>Coptis</taxon>
    </lineage>
</organism>
<dbReference type="EMBL" id="JADFTS010000001">
    <property type="protein sequence ID" value="KAF9625442.1"/>
    <property type="molecule type" value="Genomic_DNA"/>
</dbReference>
<comment type="caution">
    <text evidence="2">The sequence shown here is derived from an EMBL/GenBank/DDBJ whole genome shotgun (WGS) entry which is preliminary data.</text>
</comment>